<organism evidence="1 2">
    <name type="scientific">Setaria viridis</name>
    <name type="common">Green bristlegrass</name>
    <name type="synonym">Setaria italica subsp. viridis</name>
    <dbReference type="NCBI Taxonomy" id="4556"/>
    <lineage>
        <taxon>Eukaryota</taxon>
        <taxon>Viridiplantae</taxon>
        <taxon>Streptophyta</taxon>
        <taxon>Embryophyta</taxon>
        <taxon>Tracheophyta</taxon>
        <taxon>Spermatophyta</taxon>
        <taxon>Magnoliopsida</taxon>
        <taxon>Liliopsida</taxon>
        <taxon>Poales</taxon>
        <taxon>Poaceae</taxon>
        <taxon>PACMAD clade</taxon>
        <taxon>Panicoideae</taxon>
        <taxon>Panicodae</taxon>
        <taxon>Paniceae</taxon>
        <taxon>Cenchrinae</taxon>
        <taxon>Setaria</taxon>
    </lineage>
</organism>
<evidence type="ECO:0000313" key="1">
    <source>
        <dbReference type="EMBL" id="TKW20598.1"/>
    </source>
</evidence>
<dbReference type="Proteomes" id="UP000298652">
    <property type="component" value="Chromosome 4"/>
</dbReference>
<reference evidence="1" key="1">
    <citation type="submission" date="2019-03" db="EMBL/GenBank/DDBJ databases">
        <title>WGS assembly of Setaria viridis.</title>
        <authorList>
            <person name="Huang P."/>
            <person name="Jenkins J."/>
            <person name="Grimwood J."/>
            <person name="Barry K."/>
            <person name="Healey A."/>
            <person name="Mamidi S."/>
            <person name="Sreedasyam A."/>
            <person name="Shu S."/>
            <person name="Feldman M."/>
            <person name="Wu J."/>
            <person name="Yu Y."/>
            <person name="Chen C."/>
            <person name="Johnson J."/>
            <person name="Rokhsar D."/>
            <person name="Baxter I."/>
            <person name="Schmutz J."/>
            <person name="Brutnell T."/>
            <person name="Kellogg E."/>
        </authorList>
    </citation>
    <scope>NUCLEOTIDE SEQUENCE [LARGE SCALE GENOMIC DNA]</scope>
</reference>
<keyword evidence="2" id="KW-1185">Reference proteome</keyword>
<gene>
    <name evidence="1" type="ORF">SEVIR_4G099401v2</name>
</gene>
<dbReference type="Gramene" id="TKW20598">
    <property type="protein sequence ID" value="TKW20598"/>
    <property type="gene ID" value="SEVIR_4G099401v2"/>
</dbReference>
<protein>
    <submittedName>
        <fullName evidence="1">Uncharacterized protein</fullName>
    </submittedName>
</protein>
<sequence>MRFLVEARLAAVVDHGRLALSISLGSLTSLPLPRF</sequence>
<evidence type="ECO:0000313" key="2">
    <source>
        <dbReference type="Proteomes" id="UP000298652"/>
    </source>
</evidence>
<accession>A0A4U6UVN4</accession>
<proteinExistence type="predicted"/>
<name>A0A4U6UVN4_SETVI</name>
<dbReference type="AlphaFoldDB" id="A0A4U6UVN4"/>
<dbReference type="EMBL" id="CM016555">
    <property type="protein sequence ID" value="TKW20598.1"/>
    <property type="molecule type" value="Genomic_DNA"/>
</dbReference>